<sequence>MWQNGEGGNEPEWRTVETEFNINLFGTVQTVEGPYAVGEGGHLVADRGDGWEVIFDDGPSTRQNQLRAMDVTDDGKRVWMVGSSGAMACYDVEERKKFDYSYPNEMTSTWEAIAVCGDRGNEKVLAANGSGEVLPFIISGYDVNWEPMSKPAGKGSNV</sequence>
<name>A0ABD6BP06_9EURY</name>
<evidence type="ECO:0000313" key="1">
    <source>
        <dbReference type="EMBL" id="MFD1566483.1"/>
    </source>
</evidence>
<dbReference type="EMBL" id="JBHUCZ010000001">
    <property type="protein sequence ID" value="MFD1566483.1"/>
    <property type="molecule type" value="Genomic_DNA"/>
</dbReference>
<accession>A0ABD6BP06</accession>
<keyword evidence="2" id="KW-1185">Reference proteome</keyword>
<comment type="caution">
    <text evidence="1">The sequence shown here is derived from an EMBL/GenBank/DDBJ whole genome shotgun (WGS) entry which is preliminary data.</text>
</comment>
<feature type="non-terminal residue" evidence="1">
    <location>
        <position position="158"/>
    </location>
</feature>
<reference evidence="1 2" key="1">
    <citation type="journal article" date="2019" name="Int. J. Syst. Evol. Microbiol.">
        <title>The Global Catalogue of Microorganisms (GCM) 10K type strain sequencing project: providing services to taxonomists for standard genome sequencing and annotation.</title>
        <authorList>
            <consortium name="The Broad Institute Genomics Platform"/>
            <consortium name="The Broad Institute Genome Sequencing Center for Infectious Disease"/>
            <person name="Wu L."/>
            <person name="Ma J."/>
        </authorList>
    </citation>
    <scope>NUCLEOTIDE SEQUENCE [LARGE SCALE GENOMIC DNA]</scope>
    <source>
        <strain evidence="1 2">CGMCC 1.12859</strain>
    </source>
</reference>
<organism evidence="1 2">
    <name type="scientific">Halolamina litorea</name>
    <dbReference type="NCBI Taxonomy" id="1515593"/>
    <lineage>
        <taxon>Archaea</taxon>
        <taxon>Methanobacteriati</taxon>
        <taxon>Methanobacteriota</taxon>
        <taxon>Stenosarchaea group</taxon>
        <taxon>Halobacteria</taxon>
        <taxon>Halobacteriales</taxon>
        <taxon>Haloferacaceae</taxon>
    </lineage>
</organism>
<proteinExistence type="predicted"/>
<gene>
    <name evidence="1" type="ORF">ACFSAU_03175</name>
</gene>
<dbReference type="Proteomes" id="UP001597139">
    <property type="component" value="Unassembled WGS sequence"/>
</dbReference>
<protein>
    <submittedName>
        <fullName evidence="1">Uncharacterized protein</fullName>
    </submittedName>
</protein>
<dbReference type="AlphaFoldDB" id="A0ABD6BP06"/>
<evidence type="ECO:0000313" key="2">
    <source>
        <dbReference type="Proteomes" id="UP001597139"/>
    </source>
</evidence>